<dbReference type="Proteomes" id="UP001220962">
    <property type="component" value="Chromosome"/>
</dbReference>
<feature type="transmembrane region" description="Helical" evidence="1">
    <location>
        <begin position="264"/>
        <end position="282"/>
    </location>
</feature>
<proteinExistence type="predicted"/>
<keyword evidence="1" id="KW-0472">Membrane</keyword>
<organism evidence="3 4">
    <name type="scientific">Paenibacillus urinalis</name>
    <dbReference type="NCBI Taxonomy" id="521520"/>
    <lineage>
        <taxon>Bacteria</taxon>
        <taxon>Bacillati</taxon>
        <taxon>Bacillota</taxon>
        <taxon>Bacilli</taxon>
        <taxon>Bacillales</taxon>
        <taxon>Paenibacillaceae</taxon>
        <taxon>Paenibacillus</taxon>
    </lineage>
</organism>
<dbReference type="InterPro" id="IPR003675">
    <property type="entry name" value="Rce1/LyrA-like_dom"/>
</dbReference>
<reference evidence="3" key="1">
    <citation type="submission" date="2023-02" db="EMBL/GenBank/DDBJ databases">
        <title>Pathogen: clinical or host-associated sample.</title>
        <authorList>
            <person name="Hergert J."/>
            <person name="Casey R."/>
            <person name="Wagner J."/>
            <person name="Young E.L."/>
            <person name="Oakeson K.F."/>
        </authorList>
    </citation>
    <scope>NUCLEOTIDE SEQUENCE</scope>
    <source>
        <strain evidence="3">2022CK-00830</strain>
    </source>
</reference>
<gene>
    <name evidence="3" type="ORF">PUW23_07330</name>
</gene>
<dbReference type="EMBL" id="CP118101">
    <property type="protein sequence ID" value="WDH84019.1"/>
    <property type="molecule type" value="Genomic_DNA"/>
</dbReference>
<feature type="transmembrane region" description="Helical" evidence="1">
    <location>
        <begin position="98"/>
        <end position="121"/>
    </location>
</feature>
<feature type="transmembrane region" description="Helical" evidence="1">
    <location>
        <begin position="190"/>
        <end position="210"/>
    </location>
</feature>
<keyword evidence="1" id="KW-0812">Transmembrane</keyword>
<protein>
    <submittedName>
        <fullName evidence="3">Type II CAAX endopeptidase family protein</fullName>
    </submittedName>
</protein>
<evidence type="ECO:0000256" key="1">
    <source>
        <dbReference type="SAM" id="Phobius"/>
    </source>
</evidence>
<feature type="transmembrane region" description="Helical" evidence="1">
    <location>
        <begin position="164"/>
        <end position="184"/>
    </location>
</feature>
<feature type="transmembrane region" description="Helical" evidence="1">
    <location>
        <begin position="57"/>
        <end position="77"/>
    </location>
</feature>
<evidence type="ECO:0000313" key="3">
    <source>
        <dbReference type="EMBL" id="WDH84019.1"/>
    </source>
</evidence>
<feature type="transmembrane region" description="Helical" evidence="1">
    <location>
        <begin position="222"/>
        <end position="244"/>
    </location>
</feature>
<evidence type="ECO:0000313" key="4">
    <source>
        <dbReference type="Proteomes" id="UP001220962"/>
    </source>
</evidence>
<feature type="transmembrane region" description="Helical" evidence="1">
    <location>
        <begin position="133"/>
        <end position="152"/>
    </location>
</feature>
<feature type="domain" description="CAAX prenyl protease 2/Lysostaphin resistance protein A-like" evidence="2">
    <location>
        <begin position="138"/>
        <end position="227"/>
    </location>
</feature>
<dbReference type="RefSeq" id="WP_205053616.1">
    <property type="nucleotide sequence ID" value="NZ_CP118101.1"/>
</dbReference>
<evidence type="ECO:0000259" key="2">
    <source>
        <dbReference type="Pfam" id="PF02517"/>
    </source>
</evidence>
<dbReference type="AlphaFoldDB" id="A0AAX3N4R5"/>
<dbReference type="GO" id="GO:0004175">
    <property type="term" value="F:endopeptidase activity"/>
    <property type="evidence" value="ECO:0007669"/>
    <property type="project" value="UniProtKB-ARBA"/>
</dbReference>
<feature type="transmembrane region" description="Helical" evidence="1">
    <location>
        <begin position="24"/>
        <end position="45"/>
    </location>
</feature>
<dbReference type="Pfam" id="PF02517">
    <property type="entry name" value="Rce1-like"/>
    <property type="match status" value="1"/>
</dbReference>
<dbReference type="PANTHER" id="PTHR39430">
    <property type="entry name" value="MEMBRANE-ASSOCIATED PROTEASE-RELATED"/>
    <property type="match status" value="1"/>
</dbReference>
<dbReference type="PANTHER" id="PTHR39430:SF1">
    <property type="entry name" value="PROTEASE"/>
    <property type="match status" value="1"/>
</dbReference>
<sequence>MKKKAFENKESLENGVKLSARSSFWSFPIVWMLVGAIGIVLIDTLFRQLTERVDGTISLVLTLVMGSLAILVYKLTLTYLARRSTPEIARQRAGIETLLGVLTGALFITGSVFIITALGGYSFQWASSVNAGLVLRSSIGAALGAAIVEELIFRGLMFQAIDRLGGKPLALAVTSLFFGVAHLGNPGATLWSAFAIALEAGVLLGAAFLWRRNLWFIMGLHFAWNAIEGLLGFPVSGHSAAGLFTVEMNGAALLTGGEFGLEGSIVPVVVSLLISIPMLIGATRNRRAEARNLSVSK</sequence>
<accession>A0AAX3N4R5</accession>
<keyword evidence="1" id="KW-1133">Transmembrane helix</keyword>
<dbReference type="GO" id="GO:0080120">
    <property type="term" value="P:CAAX-box protein maturation"/>
    <property type="evidence" value="ECO:0007669"/>
    <property type="project" value="UniProtKB-ARBA"/>
</dbReference>
<name>A0AAX3N4R5_9BACL</name>